<dbReference type="EMBL" id="MN740011">
    <property type="protein sequence ID" value="QHT83758.1"/>
    <property type="molecule type" value="Genomic_DNA"/>
</dbReference>
<dbReference type="AlphaFoldDB" id="A0A6C0HSP2"/>
<name>A0A6C0HSP2_9ZZZZ</name>
<reference evidence="1" key="1">
    <citation type="journal article" date="2020" name="Nature">
        <title>Giant virus diversity and host interactions through global metagenomics.</title>
        <authorList>
            <person name="Schulz F."/>
            <person name="Roux S."/>
            <person name="Paez-Espino D."/>
            <person name="Jungbluth S."/>
            <person name="Walsh D.A."/>
            <person name="Denef V.J."/>
            <person name="McMahon K.D."/>
            <person name="Konstantinidis K.T."/>
            <person name="Eloe-Fadrosh E.A."/>
            <person name="Kyrpides N.C."/>
            <person name="Woyke T."/>
        </authorList>
    </citation>
    <scope>NUCLEOTIDE SEQUENCE</scope>
    <source>
        <strain evidence="1">GVMAG-M-3300023184-168</strain>
    </source>
</reference>
<proteinExistence type="predicted"/>
<accession>A0A6C0HSP2</accession>
<evidence type="ECO:0000313" key="1">
    <source>
        <dbReference type="EMBL" id="QHT83758.1"/>
    </source>
</evidence>
<protein>
    <submittedName>
        <fullName evidence="1">Uncharacterized protein</fullName>
    </submittedName>
</protein>
<sequence length="90" mass="10766">MGIYYSDDIYGILLYNYIDDIGNTVYEKTSDTIFTSEMINEAKQCYQEFYKMGMHHLSIKIYTSTTNSYSNDNNTYMSWRPVTKQFLFER</sequence>
<organism evidence="1">
    <name type="scientific">viral metagenome</name>
    <dbReference type="NCBI Taxonomy" id="1070528"/>
    <lineage>
        <taxon>unclassified sequences</taxon>
        <taxon>metagenomes</taxon>
        <taxon>organismal metagenomes</taxon>
    </lineage>
</organism>